<comment type="caution">
    <text evidence="1">The sequence shown here is derived from an EMBL/GenBank/DDBJ whole genome shotgun (WGS) entry which is preliminary data.</text>
</comment>
<name>A0AAJ5C8L5_9BASI</name>
<proteinExistence type="predicted"/>
<dbReference type="EMBL" id="OAPG01000023">
    <property type="protein sequence ID" value="SNX88140.1"/>
    <property type="molecule type" value="Genomic_DNA"/>
</dbReference>
<gene>
    <name evidence="1" type="ORF">MEPE_06851</name>
</gene>
<reference evidence="1" key="1">
    <citation type="submission" date="2023-10" db="EMBL/GenBank/DDBJ databases">
        <authorList>
            <person name="Guldener U."/>
        </authorList>
    </citation>
    <scope>NUCLEOTIDE SEQUENCE</scope>
    <source>
        <strain evidence="1">Mp4</strain>
    </source>
</reference>
<sequence>MGNQELHQAKILRWVGAYRRNWTTGGRDRAGDGVTLATCVGVGAPSTENLGQEGGTGPKEPIHGLQVPQEWMKHGCTASYPQQSLLLLRGVVLQVHGTQFGAGFSMPPSLKNLYALRSWNTFRQEKYMELKGGVTGTQNESR</sequence>
<evidence type="ECO:0000313" key="2">
    <source>
        <dbReference type="Proteomes" id="UP001294444"/>
    </source>
</evidence>
<organism evidence="1 2">
    <name type="scientific">Melanopsichium pennsylvanicum</name>
    <dbReference type="NCBI Taxonomy" id="63383"/>
    <lineage>
        <taxon>Eukaryota</taxon>
        <taxon>Fungi</taxon>
        <taxon>Dikarya</taxon>
        <taxon>Basidiomycota</taxon>
        <taxon>Ustilaginomycotina</taxon>
        <taxon>Ustilaginomycetes</taxon>
        <taxon>Ustilaginales</taxon>
        <taxon>Ustilaginaceae</taxon>
        <taxon>Melanopsichium</taxon>
    </lineage>
</organism>
<dbReference type="AlphaFoldDB" id="A0AAJ5C8L5"/>
<dbReference type="Proteomes" id="UP001294444">
    <property type="component" value="Unassembled WGS sequence"/>
</dbReference>
<keyword evidence="2" id="KW-1185">Reference proteome</keyword>
<accession>A0AAJ5C8L5</accession>
<evidence type="ECO:0000313" key="1">
    <source>
        <dbReference type="EMBL" id="SNX88140.1"/>
    </source>
</evidence>
<protein>
    <submittedName>
        <fullName evidence="1">Uncharacterized protein</fullName>
    </submittedName>
</protein>